<sequence>MVAFDAGILIKLLDPRTSEEDRDKISYLISVLQKDKVKIIIPTPAVSEFYVKADPGVLDAFKGKAAFLIASFDEKSAIECALSVSAAKRSGHKKAGQQEATWAKVKFDHQIVAIAKANQADTIYSEDRGLRSFATAQGLQTFSIADLPENPASAQKKLELVVVTGPLAQEARG</sequence>
<dbReference type="AlphaFoldDB" id="A0A4R6G5D0"/>
<reference evidence="1 2" key="1">
    <citation type="submission" date="2019-03" db="EMBL/GenBank/DDBJ databases">
        <title>Genomic Encyclopedia of Type Strains, Phase IV (KMG-IV): sequencing the most valuable type-strain genomes for metagenomic binning, comparative biology and taxonomic classification.</title>
        <authorList>
            <person name="Goeker M."/>
        </authorList>
    </citation>
    <scope>NUCLEOTIDE SEQUENCE [LARGE SCALE GENOMIC DNA]</scope>
    <source>
        <strain evidence="1 2">DSM 18555</strain>
    </source>
</reference>
<dbReference type="SUPFAM" id="SSF88723">
    <property type="entry name" value="PIN domain-like"/>
    <property type="match status" value="1"/>
</dbReference>
<dbReference type="RefSeq" id="WP_112992985.1">
    <property type="nucleotide sequence ID" value="NZ_PTLZ01000005.1"/>
</dbReference>
<dbReference type="CDD" id="cd09854">
    <property type="entry name" value="PIN_VapC-like"/>
    <property type="match status" value="1"/>
</dbReference>
<proteinExistence type="predicted"/>
<gene>
    <name evidence="1" type="ORF">EV677_1707</name>
</gene>
<protein>
    <submittedName>
        <fullName evidence="1">Putative nucleic acid-binding protein</fullName>
    </submittedName>
</protein>
<keyword evidence="2" id="KW-1185">Reference proteome</keyword>
<evidence type="ECO:0000313" key="2">
    <source>
        <dbReference type="Proteomes" id="UP000294737"/>
    </source>
</evidence>
<dbReference type="Proteomes" id="UP000294737">
    <property type="component" value="Unassembled WGS sequence"/>
</dbReference>
<dbReference type="InterPro" id="IPR029060">
    <property type="entry name" value="PIN-like_dom_sf"/>
</dbReference>
<dbReference type="EMBL" id="SNWF01000005">
    <property type="protein sequence ID" value="TDN89647.1"/>
    <property type="molecule type" value="Genomic_DNA"/>
</dbReference>
<organism evidence="1 2">
    <name type="scientific">Herminiimonas fonticola</name>
    <dbReference type="NCBI Taxonomy" id="303380"/>
    <lineage>
        <taxon>Bacteria</taxon>
        <taxon>Pseudomonadati</taxon>
        <taxon>Pseudomonadota</taxon>
        <taxon>Betaproteobacteria</taxon>
        <taxon>Burkholderiales</taxon>
        <taxon>Oxalobacteraceae</taxon>
        <taxon>Herminiimonas</taxon>
    </lineage>
</organism>
<dbReference type="OrthoDB" id="6687089at2"/>
<comment type="caution">
    <text evidence="1">The sequence shown here is derived from an EMBL/GenBank/DDBJ whole genome shotgun (WGS) entry which is preliminary data.</text>
</comment>
<name>A0A4R6G5D0_9BURK</name>
<evidence type="ECO:0000313" key="1">
    <source>
        <dbReference type="EMBL" id="TDN89647.1"/>
    </source>
</evidence>
<accession>A0A4R6G5D0</accession>